<dbReference type="RefSeq" id="WP_175528402.1">
    <property type="nucleotide sequence ID" value="NZ_FPCK01000001.1"/>
</dbReference>
<dbReference type="InterPro" id="IPR027417">
    <property type="entry name" value="P-loop_NTPase"/>
</dbReference>
<dbReference type="Pfam" id="PF00005">
    <property type="entry name" value="ABC_tran"/>
    <property type="match status" value="1"/>
</dbReference>
<keyword evidence="7 8" id="KW-0472">Membrane</keyword>
<organism evidence="11 12">
    <name type="scientific">Devosia crocina</name>
    <dbReference type="NCBI Taxonomy" id="429728"/>
    <lineage>
        <taxon>Bacteria</taxon>
        <taxon>Pseudomonadati</taxon>
        <taxon>Pseudomonadota</taxon>
        <taxon>Alphaproteobacteria</taxon>
        <taxon>Hyphomicrobiales</taxon>
        <taxon>Devosiaceae</taxon>
        <taxon>Devosia</taxon>
    </lineage>
</organism>
<dbReference type="PROSITE" id="PS50929">
    <property type="entry name" value="ABC_TM1F"/>
    <property type="match status" value="1"/>
</dbReference>
<dbReference type="PANTHER" id="PTHR24221:SF654">
    <property type="entry name" value="ATP-BINDING CASSETTE SUB-FAMILY B MEMBER 6"/>
    <property type="match status" value="1"/>
</dbReference>
<keyword evidence="6 8" id="KW-1133">Transmembrane helix</keyword>
<keyword evidence="3 8" id="KW-0812">Transmembrane</keyword>
<evidence type="ECO:0000256" key="2">
    <source>
        <dbReference type="ARBA" id="ARBA00005417"/>
    </source>
</evidence>
<feature type="domain" description="ABC transmembrane type-1" evidence="10">
    <location>
        <begin position="29"/>
        <end position="312"/>
    </location>
</feature>
<sequence>MTRQDWTTIWPPVRAIYRHFLGGARWMLIGTTLVILVGALIGVATPYIFSRLVDELAAGNLAAGLVAGFVAYAVMRGFETLFGYATNYLSLMMAENLSFITATEFFAKLLRKPGTFFIEHNPVAIQTARSQGESAVQMIAQLGLIIFIPGTAQIALSIALLGATISLELVLIVFVYGVGFITLTYFANRWTRPLLDQAIEAYQENATFVGNAVNAMETVRYFNGDRWISRLFADKAEQVRASWVGWAWRRIALSGIFSIALAAQLAVTYVLMLPRFAAGEISVGDMVLINVILVQLTRPFEMIGTAIDDIMRSISRFLPFARMWQEPDDAAADGGSFLGDISGHIRFEAVGFRYGERQTLRDVSFSAEPGRLTFITGPTGTGKTTLFRLALKSLEPTEGQISVDGIALNEIARESWYAHVGVVPQDVMLLNETLAVNITLGRPLEPDRLRRAATRASILQFIENLPDGFETSVGERGLKLSGGERQRVSIARALYADPKVLFLDEASSALDEDTERQIMGELRALGAVTILAITHRRSVIGPDDQIITLDTNPANTTAESKT</sequence>
<gene>
    <name evidence="11" type="ORF">SAMN05216456_0061</name>
</gene>
<dbReference type="PANTHER" id="PTHR24221">
    <property type="entry name" value="ATP-BINDING CASSETTE SUB-FAMILY B"/>
    <property type="match status" value="1"/>
</dbReference>
<dbReference type="SUPFAM" id="SSF52540">
    <property type="entry name" value="P-loop containing nucleoside triphosphate hydrolases"/>
    <property type="match status" value="1"/>
</dbReference>
<dbReference type="AlphaFoldDB" id="A0A1I7MW45"/>
<dbReference type="PROSITE" id="PS00211">
    <property type="entry name" value="ABC_TRANSPORTER_1"/>
    <property type="match status" value="1"/>
</dbReference>
<dbReference type="SUPFAM" id="SSF90123">
    <property type="entry name" value="ABC transporter transmembrane region"/>
    <property type="match status" value="1"/>
</dbReference>
<dbReference type="Gene3D" id="3.40.50.300">
    <property type="entry name" value="P-loop containing nucleotide triphosphate hydrolases"/>
    <property type="match status" value="1"/>
</dbReference>
<evidence type="ECO:0000256" key="5">
    <source>
        <dbReference type="ARBA" id="ARBA00022840"/>
    </source>
</evidence>
<dbReference type="InterPro" id="IPR039421">
    <property type="entry name" value="Type_1_exporter"/>
</dbReference>
<dbReference type="InterPro" id="IPR017871">
    <property type="entry name" value="ABC_transporter-like_CS"/>
</dbReference>
<evidence type="ECO:0000313" key="11">
    <source>
        <dbReference type="EMBL" id="SFV26620.1"/>
    </source>
</evidence>
<evidence type="ECO:0000256" key="7">
    <source>
        <dbReference type="ARBA" id="ARBA00023136"/>
    </source>
</evidence>
<dbReference type="InterPro" id="IPR036640">
    <property type="entry name" value="ABC1_TM_sf"/>
</dbReference>
<dbReference type="GO" id="GO:0016887">
    <property type="term" value="F:ATP hydrolysis activity"/>
    <property type="evidence" value="ECO:0007669"/>
    <property type="project" value="InterPro"/>
</dbReference>
<feature type="transmembrane region" description="Helical" evidence="8">
    <location>
        <begin position="56"/>
        <end position="75"/>
    </location>
</feature>
<feature type="transmembrane region" description="Helical" evidence="8">
    <location>
        <begin position="251"/>
        <end position="272"/>
    </location>
</feature>
<keyword evidence="4" id="KW-0547">Nucleotide-binding</keyword>
<dbReference type="Pfam" id="PF00664">
    <property type="entry name" value="ABC_membrane"/>
    <property type="match status" value="1"/>
</dbReference>
<evidence type="ECO:0000259" key="9">
    <source>
        <dbReference type="PROSITE" id="PS50893"/>
    </source>
</evidence>
<evidence type="ECO:0000256" key="6">
    <source>
        <dbReference type="ARBA" id="ARBA00022989"/>
    </source>
</evidence>
<feature type="domain" description="ABC transporter" evidence="9">
    <location>
        <begin position="345"/>
        <end position="562"/>
    </location>
</feature>
<dbReference type="Gene3D" id="1.20.1560.10">
    <property type="entry name" value="ABC transporter type 1, transmembrane domain"/>
    <property type="match status" value="1"/>
</dbReference>
<dbReference type="PROSITE" id="PS50893">
    <property type="entry name" value="ABC_TRANSPORTER_2"/>
    <property type="match status" value="1"/>
</dbReference>
<protein>
    <submittedName>
        <fullName evidence="11">ABC-type bacteriocin/lantibiotic exporter, contains an N-terminal double-glycine peptidase domain</fullName>
    </submittedName>
</protein>
<evidence type="ECO:0000256" key="3">
    <source>
        <dbReference type="ARBA" id="ARBA00022692"/>
    </source>
</evidence>
<dbReference type="GO" id="GO:0140359">
    <property type="term" value="F:ABC-type transporter activity"/>
    <property type="evidence" value="ECO:0007669"/>
    <property type="project" value="InterPro"/>
</dbReference>
<comment type="subcellular location">
    <subcellularLocation>
        <location evidence="1">Cell membrane</location>
        <topology evidence="1">Multi-pass membrane protein</topology>
    </subcellularLocation>
</comment>
<comment type="similarity">
    <text evidence="2">Belongs to the ABC transporter superfamily.</text>
</comment>
<dbReference type="EMBL" id="FPCK01000001">
    <property type="protein sequence ID" value="SFV26620.1"/>
    <property type="molecule type" value="Genomic_DNA"/>
</dbReference>
<dbReference type="SMART" id="SM00382">
    <property type="entry name" value="AAA"/>
    <property type="match status" value="1"/>
</dbReference>
<dbReference type="STRING" id="429728.SAMN05216456_0061"/>
<proteinExistence type="inferred from homology"/>
<evidence type="ECO:0000259" key="10">
    <source>
        <dbReference type="PROSITE" id="PS50929"/>
    </source>
</evidence>
<dbReference type="GO" id="GO:0005524">
    <property type="term" value="F:ATP binding"/>
    <property type="evidence" value="ECO:0007669"/>
    <property type="project" value="UniProtKB-KW"/>
</dbReference>
<evidence type="ECO:0000256" key="8">
    <source>
        <dbReference type="SAM" id="Phobius"/>
    </source>
</evidence>
<dbReference type="InterPro" id="IPR003439">
    <property type="entry name" value="ABC_transporter-like_ATP-bd"/>
</dbReference>
<evidence type="ECO:0000256" key="1">
    <source>
        <dbReference type="ARBA" id="ARBA00004651"/>
    </source>
</evidence>
<feature type="transmembrane region" description="Helical" evidence="8">
    <location>
        <begin position="139"/>
        <end position="163"/>
    </location>
</feature>
<name>A0A1I7MW45_9HYPH</name>
<dbReference type="InterPro" id="IPR003593">
    <property type="entry name" value="AAA+_ATPase"/>
</dbReference>
<feature type="transmembrane region" description="Helical" evidence="8">
    <location>
        <begin position="169"/>
        <end position="187"/>
    </location>
</feature>
<dbReference type="Proteomes" id="UP000199074">
    <property type="component" value="Unassembled WGS sequence"/>
</dbReference>
<dbReference type="InterPro" id="IPR011527">
    <property type="entry name" value="ABC1_TM_dom"/>
</dbReference>
<dbReference type="GO" id="GO:0005886">
    <property type="term" value="C:plasma membrane"/>
    <property type="evidence" value="ECO:0007669"/>
    <property type="project" value="UniProtKB-SubCell"/>
</dbReference>
<evidence type="ECO:0000256" key="4">
    <source>
        <dbReference type="ARBA" id="ARBA00022741"/>
    </source>
</evidence>
<reference evidence="11 12" key="1">
    <citation type="submission" date="2016-10" db="EMBL/GenBank/DDBJ databases">
        <authorList>
            <person name="de Groot N.N."/>
        </authorList>
    </citation>
    <scope>NUCLEOTIDE SEQUENCE [LARGE SCALE GENOMIC DNA]</scope>
    <source>
        <strain evidence="11 12">IPL20</strain>
    </source>
</reference>
<keyword evidence="12" id="KW-1185">Reference proteome</keyword>
<evidence type="ECO:0000313" key="12">
    <source>
        <dbReference type="Proteomes" id="UP000199074"/>
    </source>
</evidence>
<feature type="transmembrane region" description="Helical" evidence="8">
    <location>
        <begin position="26"/>
        <end position="49"/>
    </location>
</feature>
<accession>A0A1I7MW45</accession>
<keyword evidence="5" id="KW-0067">ATP-binding</keyword>